<evidence type="ECO:0000259" key="1">
    <source>
        <dbReference type="Pfam" id="PF00582"/>
    </source>
</evidence>
<feature type="domain" description="UspA" evidence="1">
    <location>
        <begin position="69"/>
        <end position="217"/>
    </location>
</feature>
<dbReference type="CDD" id="cd23659">
    <property type="entry name" value="USP_At3g01520-like"/>
    <property type="match status" value="1"/>
</dbReference>
<dbReference type="Proteomes" id="UP000323506">
    <property type="component" value="Chromosome A12"/>
</dbReference>
<name>A0A5D2E906_GOSDA</name>
<dbReference type="PANTHER" id="PTHR31964">
    <property type="entry name" value="ADENINE NUCLEOTIDE ALPHA HYDROLASES-LIKE SUPERFAMILY PROTEIN"/>
    <property type="match status" value="1"/>
</dbReference>
<dbReference type="Pfam" id="PF00582">
    <property type="entry name" value="Usp"/>
    <property type="match status" value="1"/>
</dbReference>
<gene>
    <name evidence="2" type="ORF">ES288_A12G145500v1</name>
</gene>
<dbReference type="PANTHER" id="PTHR31964:SF126">
    <property type="entry name" value="ADENINE NUCLEOTIDE ALPHA HYDROLASES-LIKE SUPERFAMILY PROTEIN"/>
    <property type="match status" value="1"/>
</dbReference>
<dbReference type="Gene3D" id="3.40.50.620">
    <property type="entry name" value="HUPs"/>
    <property type="match status" value="1"/>
</dbReference>
<organism evidence="2 3">
    <name type="scientific">Gossypium darwinii</name>
    <name type="common">Darwin's cotton</name>
    <name type="synonym">Gossypium barbadense var. darwinii</name>
    <dbReference type="NCBI Taxonomy" id="34276"/>
    <lineage>
        <taxon>Eukaryota</taxon>
        <taxon>Viridiplantae</taxon>
        <taxon>Streptophyta</taxon>
        <taxon>Embryophyta</taxon>
        <taxon>Tracheophyta</taxon>
        <taxon>Spermatophyta</taxon>
        <taxon>Magnoliopsida</taxon>
        <taxon>eudicotyledons</taxon>
        <taxon>Gunneridae</taxon>
        <taxon>Pentapetalae</taxon>
        <taxon>rosids</taxon>
        <taxon>malvids</taxon>
        <taxon>Malvales</taxon>
        <taxon>Malvaceae</taxon>
        <taxon>Malvoideae</taxon>
        <taxon>Gossypium</taxon>
    </lineage>
</organism>
<evidence type="ECO:0000313" key="2">
    <source>
        <dbReference type="EMBL" id="TYG89973.1"/>
    </source>
</evidence>
<dbReference type="AlphaFoldDB" id="A0A5D2E906"/>
<dbReference type="InterPro" id="IPR006016">
    <property type="entry name" value="UspA"/>
</dbReference>
<reference evidence="2 3" key="1">
    <citation type="submission" date="2019-06" db="EMBL/GenBank/DDBJ databases">
        <title>WGS assembly of Gossypium darwinii.</title>
        <authorList>
            <person name="Chen Z.J."/>
            <person name="Sreedasyam A."/>
            <person name="Ando A."/>
            <person name="Song Q."/>
            <person name="De L."/>
            <person name="Hulse-Kemp A."/>
            <person name="Ding M."/>
            <person name="Ye W."/>
            <person name="Kirkbride R."/>
            <person name="Jenkins J."/>
            <person name="Plott C."/>
            <person name="Lovell J."/>
            <person name="Lin Y.-M."/>
            <person name="Vaughn R."/>
            <person name="Liu B."/>
            <person name="Li W."/>
            <person name="Simpson S."/>
            <person name="Scheffler B."/>
            <person name="Saski C."/>
            <person name="Grover C."/>
            <person name="Hu G."/>
            <person name="Conover J."/>
            <person name="Carlson J."/>
            <person name="Shu S."/>
            <person name="Boston L."/>
            <person name="Williams M."/>
            <person name="Peterson D."/>
            <person name="Mcgee K."/>
            <person name="Jones D."/>
            <person name="Wendel J."/>
            <person name="Stelly D."/>
            <person name="Grimwood J."/>
            <person name="Schmutz J."/>
        </authorList>
    </citation>
    <scope>NUCLEOTIDE SEQUENCE [LARGE SCALE GENOMIC DNA]</scope>
    <source>
        <strain evidence="2">1808015.09</strain>
    </source>
</reference>
<dbReference type="PRINTS" id="PR01438">
    <property type="entry name" value="UNVRSLSTRESS"/>
</dbReference>
<dbReference type="EMBL" id="CM017699">
    <property type="protein sequence ID" value="TYG89973.1"/>
    <property type="molecule type" value="Genomic_DNA"/>
</dbReference>
<accession>A0A5D2E906</accession>
<proteinExistence type="predicted"/>
<sequence>MKGSTSHFHRFLCQSIGTAGKIFFSLNPKTQSLNASTSFCLLIYNFLKVSFSYTVTAMEAVNMKKKDPKIVVAVDESDESMYALSWCLANLISQTSTSNLVLLYVKPSPPVYSSLDAARYMFSTDVIVALEKYGSDMVNTVMRRAEAICRKSTTKINVERIVGSGDAKDEICNIVGKIKADTLVMGCHDYGFFKRAILGSVSDHCAKHVKCPVVIVKHPKQI</sequence>
<dbReference type="InterPro" id="IPR006015">
    <property type="entry name" value="Universal_stress_UspA"/>
</dbReference>
<protein>
    <recommendedName>
        <fullName evidence="1">UspA domain-containing protein</fullName>
    </recommendedName>
</protein>
<dbReference type="SUPFAM" id="SSF52402">
    <property type="entry name" value="Adenine nucleotide alpha hydrolases-like"/>
    <property type="match status" value="1"/>
</dbReference>
<keyword evidence="3" id="KW-1185">Reference proteome</keyword>
<evidence type="ECO:0000313" key="3">
    <source>
        <dbReference type="Proteomes" id="UP000323506"/>
    </source>
</evidence>
<dbReference type="InterPro" id="IPR014729">
    <property type="entry name" value="Rossmann-like_a/b/a_fold"/>
</dbReference>